<feature type="compositionally biased region" description="Basic and acidic residues" evidence="2">
    <location>
        <begin position="72"/>
        <end position="82"/>
    </location>
</feature>
<dbReference type="PANTHER" id="PTHR47718:SF18">
    <property type="entry name" value="PROTEIN FAR1-RELATED SEQUENCE 5-LIKE"/>
    <property type="match status" value="1"/>
</dbReference>
<dbReference type="InterPro" id="IPR018289">
    <property type="entry name" value="MULE_transposase_dom"/>
</dbReference>
<dbReference type="Proteomes" id="UP001443914">
    <property type="component" value="Unassembled WGS sequence"/>
</dbReference>
<dbReference type="Pfam" id="PF10551">
    <property type="entry name" value="MULE"/>
    <property type="match status" value="1"/>
</dbReference>
<accession>A0AAW1H826</accession>
<evidence type="ECO:0000313" key="5">
    <source>
        <dbReference type="Proteomes" id="UP001443914"/>
    </source>
</evidence>
<protein>
    <recommendedName>
        <fullName evidence="3">SWIM-type domain-containing protein</fullName>
    </recommendedName>
</protein>
<evidence type="ECO:0000313" key="4">
    <source>
        <dbReference type="EMBL" id="KAK9672188.1"/>
    </source>
</evidence>
<feature type="region of interest" description="Disordered" evidence="2">
    <location>
        <begin position="569"/>
        <end position="615"/>
    </location>
</feature>
<gene>
    <name evidence="4" type="ORF">RND81_12G083100</name>
</gene>
<evidence type="ECO:0000256" key="2">
    <source>
        <dbReference type="SAM" id="MobiDB-lite"/>
    </source>
</evidence>
<keyword evidence="1" id="KW-0862">Zinc</keyword>
<dbReference type="Pfam" id="PF03101">
    <property type="entry name" value="FAR1"/>
    <property type="match status" value="1"/>
</dbReference>
<keyword evidence="1" id="KW-0863">Zinc-finger</keyword>
<proteinExistence type="predicted"/>
<reference evidence="4" key="1">
    <citation type="submission" date="2024-03" db="EMBL/GenBank/DDBJ databases">
        <title>WGS assembly of Saponaria officinalis var. Norfolk2.</title>
        <authorList>
            <person name="Jenkins J."/>
            <person name="Shu S."/>
            <person name="Grimwood J."/>
            <person name="Barry K."/>
            <person name="Goodstein D."/>
            <person name="Schmutz J."/>
            <person name="Leebens-Mack J."/>
            <person name="Osbourn A."/>
        </authorList>
    </citation>
    <scope>NUCLEOTIDE SEQUENCE [LARGE SCALE GENOMIC DNA]</scope>
    <source>
        <strain evidence="4">JIC</strain>
    </source>
</reference>
<dbReference type="InterPro" id="IPR004330">
    <property type="entry name" value="FAR1_DNA_bnd_dom"/>
</dbReference>
<feature type="domain" description="SWIM-type" evidence="3">
    <location>
        <begin position="405"/>
        <end position="441"/>
    </location>
</feature>
<evidence type="ECO:0000256" key="1">
    <source>
        <dbReference type="PROSITE-ProRule" id="PRU00325"/>
    </source>
</evidence>
<dbReference type="PROSITE" id="PS50966">
    <property type="entry name" value="ZF_SWIM"/>
    <property type="match status" value="1"/>
</dbReference>
<dbReference type="GO" id="GO:0008270">
    <property type="term" value="F:zinc ion binding"/>
    <property type="evidence" value="ECO:0007669"/>
    <property type="project" value="UniProtKB-KW"/>
</dbReference>
<dbReference type="Pfam" id="PF04434">
    <property type="entry name" value="SWIM"/>
    <property type="match status" value="1"/>
</dbReference>
<keyword evidence="1" id="KW-0479">Metal-binding</keyword>
<sequence length="615" mass="71039">MEFDTLEDGIQFYRIYAIACGFDIRKSSQRRFRDQIIRTKHIICHREGYGESKKMKKLVNTEPDETTNGKSDNNKGKSDNKKERVTTIRRFGCTAMIKLMFQSGKYVICQFREGHNHPLVLVKNLANGYENVGASLLDFKNFQREVKLFIGDADAEMFINNLEKLVHSKKGFQYAYHVDEGGNLSRVFWTDAHGKSAFLAFGDGVSFDPTYGTNKYCMVFTPFTDIDNHKKSVTFACALLSNEDEESFSWVFEKFMDAVGRKEPQIIITDQDPAIRNAVPKVFKTARHRFCLWHIMNKVNDKINIITRKDTDFLSRINGVVWNQDLEPTEFEIKWNEMESNNSVPKTITPFSLESHALTVYTHEVFYEIQEEIKSSMCGCGIVGYNRSASLEMTAIEDSQRSKTFAVQYNALTSDVLCTCKLFERRGLICRHIFWVFSNKLLKTIPEKYILTRWSKNALRGPIFDLNGNIIENYDAVDEPQLEMSKVWSEFYNVISVVAKKEADVLRDLQRVLREFKDTVEPSKEKMSKRQEMEILIGCSTPDEVRILPPRHSKNKGSGKRIMTSKNKAIEKAKKPRRRCGNCKRMTYHDSRNCPEPFAKYPPEDDESSDSEHVG</sequence>
<dbReference type="InterPro" id="IPR007527">
    <property type="entry name" value="Znf_SWIM"/>
</dbReference>
<feature type="region of interest" description="Disordered" evidence="2">
    <location>
        <begin position="55"/>
        <end position="82"/>
    </location>
</feature>
<dbReference type="EMBL" id="JBDFQZ010000012">
    <property type="protein sequence ID" value="KAK9672188.1"/>
    <property type="molecule type" value="Genomic_DNA"/>
</dbReference>
<comment type="caution">
    <text evidence="4">The sequence shown here is derived from an EMBL/GenBank/DDBJ whole genome shotgun (WGS) entry which is preliminary data.</text>
</comment>
<dbReference type="PANTHER" id="PTHR47718">
    <property type="entry name" value="OS01G0519700 PROTEIN"/>
    <property type="match status" value="1"/>
</dbReference>
<dbReference type="AlphaFoldDB" id="A0AAW1H826"/>
<keyword evidence="5" id="KW-1185">Reference proteome</keyword>
<evidence type="ECO:0000259" key="3">
    <source>
        <dbReference type="PROSITE" id="PS50966"/>
    </source>
</evidence>
<organism evidence="4 5">
    <name type="scientific">Saponaria officinalis</name>
    <name type="common">Common soapwort</name>
    <name type="synonym">Lychnis saponaria</name>
    <dbReference type="NCBI Taxonomy" id="3572"/>
    <lineage>
        <taxon>Eukaryota</taxon>
        <taxon>Viridiplantae</taxon>
        <taxon>Streptophyta</taxon>
        <taxon>Embryophyta</taxon>
        <taxon>Tracheophyta</taxon>
        <taxon>Spermatophyta</taxon>
        <taxon>Magnoliopsida</taxon>
        <taxon>eudicotyledons</taxon>
        <taxon>Gunneridae</taxon>
        <taxon>Pentapetalae</taxon>
        <taxon>Caryophyllales</taxon>
        <taxon>Caryophyllaceae</taxon>
        <taxon>Caryophylleae</taxon>
        <taxon>Saponaria</taxon>
    </lineage>
</organism>
<name>A0AAW1H826_SAPOF</name>